<organism evidence="9 10">
    <name type="scientific">Fimbriimonas ginsengisoli Gsoil 348</name>
    <dbReference type="NCBI Taxonomy" id="661478"/>
    <lineage>
        <taxon>Bacteria</taxon>
        <taxon>Bacillati</taxon>
        <taxon>Armatimonadota</taxon>
        <taxon>Fimbriimonadia</taxon>
        <taxon>Fimbriimonadales</taxon>
        <taxon>Fimbriimonadaceae</taxon>
        <taxon>Fimbriimonas</taxon>
    </lineage>
</organism>
<feature type="transmembrane region" description="Helical" evidence="7">
    <location>
        <begin position="75"/>
        <end position="95"/>
    </location>
</feature>
<dbReference type="Pfam" id="PF00510">
    <property type="entry name" value="COX3"/>
    <property type="match status" value="1"/>
</dbReference>
<dbReference type="RefSeq" id="WP_025225876.1">
    <property type="nucleotide sequence ID" value="NZ_CP007139.1"/>
</dbReference>
<reference evidence="9 10" key="1">
    <citation type="journal article" date="2014" name="PLoS ONE">
        <title>The first complete genome sequence of the class fimbriimonadia in the phylum armatimonadetes.</title>
        <authorList>
            <person name="Hu Z.Y."/>
            <person name="Wang Y.Z."/>
            <person name="Im W.T."/>
            <person name="Wang S.Y."/>
            <person name="Zhao G.P."/>
            <person name="Zheng H.J."/>
            <person name="Quan Z.X."/>
        </authorList>
    </citation>
    <scope>NUCLEOTIDE SEQUENCE [LARGE SCALE GENOMIC DNA]</scope>
    <source>
        <strain evidence="9">Gsoil 348</strain>
    </source>
</reference>
<gene>
    <name evidence="9" type="ORF">OP10G_2190</name>
</gene>
<dbReference type="GO" id="GO:0004129">
    <property type="term" value="F:cytochrome-c oxidase activity"/>
    <property type="evidence" value="ECO:0007669"/>
    <property type="project" value="InterPro"/>
</dbReference>
<comment type="similarity">
    <text evidence="2 6">Belongs to the cytochrome c oxidase subunit 3 family.</text>
</comment>
<proteinExistence type="inferred from homology"/>
<dbReference type="InterPro" id="IPR013833">
    <property type="entry name" value="Cyt_c_oxidase_su3_a-hlx"/>
</dbReference>
<dbReference type="OrthoDB" id="9810850at2"/>
<evidence type="ECO:0000313" key="9">
    <source>
        <dbReference type="EMBL" id="AIE85558.1"/>
    </source>
</evidence>
<dbReference type="GO" id="GO:0005886">
    <property type="term" value="C:plasma membrane"/>
    <property type="evidence" value="ECO:0007669"/>
    <property type="project" value="UniProtKB-SubCell"/>
</dbReference>
<feature type="transmembrane region" description="Helical" evidence="7">
    <location>
        <begin position="107"/>
        <end position="127"/>
    </location>
</feature>
<dbReference type="AlphaFoldDB" id="A0A068NPV5"/>
<dbReference type="PROSITE" id="PS50253">
    <property type="entry name" value="COX3"/>
    <property type="match status" value="1"/>
</dbReference>
<dbReference type="KEGG" id="fgi:OP10G_2190"/>
<dbReference type="InterPro" id="IPR024791">
    <property type="entry name" value="Cyt_c/ubiquinol_Oxase_su3"/>
</dbReference>
<keyword evidence="5 7" id="KW-0472">Membrane</keyword>
<keyword evidence="4 7" id="KW-1133">Transmembrane helix</keyword>
<dbReference type="STRING" id="661478.OP10G_2190"/>
<dbReference type="InterPro" id="IPR000298">
    <property type="entry name" value="Cyt_c_oxidase-like_su3"/>
</dbReference>
<dbReference type="HOGENOM" id="CLU_044071_1_0_0"/>
<feature type="transmembrane region" description="Helical" evidence="7">
    <location>
        <begin position="203"/>
        <end position="226"/>
    </location>
</feature>
<sequence length="236" mass="27059">MAAIPDHTLVHDHGHDPALGHQFENMEQQTESYLVGMWTFLAQEVMFFGALFVTFTLYRWNYQVDFWKAHEHLNVVMGGVNTFVLLVSSFFMVLAVQGAQLKKRGQVLTCLTLVQACAFTFLTIKYFEYSSKFADHLYPGVGFTTNPEHVHGANLNHAQIFYGLYFGMTGLHAVHIIVGIIVIAVVMYLWYKRAASVTQDFVYTEMVGLYWHFVDLVWIFLFPLFYLQAPPIPGLK</sequence>
<name>A0A068NPV5_FIMGI</name>
<dbReference type="InterPro" id="IPR035973">
    <property type="entry name" value="Cyt_c_oxidase_su3-like_sf"/>
</dbReference>
<evidence type="ECO:0000256" key="5">
    <source>
        <dbReference type="ARBA" id="ARBA00023136"/>
    </source>
</evidence>
<accession>A0A068NPV5</accession>
<feature type="domain" description="Heme-copper oxidase subunit III family profile" evidence="8">
    <location>
        <begin position="35"/>
        <end position="230"/>
    </location>
</feature>
<evidence type="ECO:0000256" key="3">
    <source>
        <dbReference type="ARBA" id="ARBA00022692"/>
    </source>
</evidence>
<evidence type="ECO:0000256" key="2">
    <source>
        <dbReference type="ARBA" id="ARBA00010581"/>
    </source>
</evidence>
<evidence type="ECO:0000256" key="4">
    <source>
        <dbReference type="ARBA" id="ARBA00022989"/>
    </source>
</evidence>
<dbReference type="EMBL" id="CP007139">
    <property type="protein sequence ID" value="AIE85558.1"/>
    <property type="molecule type" value="Genomic_DNA"/>
</dbReference>
<dbReference type="GO" id="GO:0019646">
    <property type="term" value="P:aerobic electron transport chain"/>
    <property type="evidence" value="ECO:0007669"/>
    <property type="project" value="InterPro"/>
</dbReference>
<evidence type="ECO:0000256" key="1">
    <source>
        <dbReference type="ARBA" id="ARBA00004141"/>
    </source>
</evidence>
<feature type="transmembrane region" description="Helical" evidence="7">
    <location>
        <begin position="33"/>
        <end position="55"/>
    </location>
</feature>
<comment type="subcellular location">
    <subcellularLocation>
        <location evidence="6">Cell membrane</location>
        <topology evidence="6">Multi-pass membrane protein</topology>
    </subcellularLocation>
    <subcellularLocation>
        <location evidence="1">Membrane</location>
        <topology evidence="1">Multi-pass membrane protein</topology>
    </subcellularLocation>
</comment>
<dbReference type="Proteomes" id="UP000027982">
    <property type="component" value="Chromosome"/>
</dbReference>
<evidence type="ECO:0000256" key="7">
    <source>
        <dbReference type="SAM" id="Phobius"/>
    </source>
</evidence>
<dbReference type="PANTHER" id="PTHR11403:SF6">
    <property type="entry name" value="NITRIC OXIDE REDUCTASE SUBUNIT E"/>
    <property type="match status" value="1"/>
</dbReference>
<protein>
    <submittedName>
        <fullName evidence="9">Cytochrome C oxidase subunit III</fullName>
    </submittedName>
</protein>
<dbReference type="eggNOG" id="COG1845">
    <property type="taxonomic scope" value="Bacteria"/>
</dbReference>
<dbReference type="SUPFAM" id="SSF81452">
    <property type="entry name" value="Cytochrome c oxidase subunit III-like"/>
    <property type="match status" value="1"/>
</dbReference>
<keyword evidence="10" id="KW-1185">Reference proteome</keyword>
<dbReference type="PANTHER" id="PTHR11403">
    <property type="entry name" value="CYTOCHROME C OXIDASE SUBUNIT III"/>
    <property type="match status" value="1"/>
</dbReference>
<keyword evidence="3 6" id="KW-0812">Transmembrane</keyword>
<evidence type="ECO:0000256" key="6">
    <source>
        <dbReference type="RuleBase" id="RU003376"/>
    </source>
</evidence>
<feature type="transmembrane region" description="Helical" evidence="7">
    <location>
        <begin position="171"/>
        <end position="191"/>
    </location>
</feature>
<dbReference type="Gene3D" id="1.20.120.80">
    <property type="entry name" value="Cytochrome c oxidase, subunit III, four-helix bundle"/>
    <property type="match status" value="1"/>
</dbReference>
<evidence type="ECO:0000259" key="8">
    <source>
        <dbReference type="PROSITE" id="PS50253"/>
    </source>
</evidence>
<evidence type="ECO:0000313" key="10">
    <source>
        <dbReference type="Proteomes" id="UP000027982"/>
    </source>
</evidence>